<organism evidence="1 2">
    <name type="scientific">Rhodovulum imhoffii</name>
    <dbReference type="NCBI Taxonomy" id="365340"/>
    <lineage>
        <taxon>Bacteria</taxon>
        <taxon>Pseudomonadati</taxon>
        <taxon>Pseudomonadota</taxon>
        <taxon>Alphaproteobacteria</taxon>
        <taxon>Rhodobacterales</taxon>
        <taxon>Paracoccaceae</taxon>
        <taxon>Rhodovulum</taxon>
    </lineage>
</organism>
<reference evidence="1 2" key="1">
    <citation type="submission" date="2018-04" db="EMBL/GenBank/DDBJ databases">
        <title>Genomic Encyclopedia of Archaeal and Bacterial Type Strains, Phase II (KMG-II): from individual species to whole genera.</title>
        <authorList>
            <person name="Goeker M."/>
        </authorList>
    </citation>
    <scope>NUCLEOTIDE SEQUENCE [LARGE SCALE GENOMIC DNA]</scope>
    <source>
        <strain evidence="1 2">DSM 18064</strain>
    </source>
</reference>
<gene>
    <name evidence="1" type="ORF">C8N32_10261</name>
</gene>
<evidence type="ECO:0008006" key="3">
    <source>
        <dbReference type="Google" id="ProtNLM"/>
    </source>
</evidence>
<dbReference type="RefSeq" id="WP_107890829.1">
    <property type="nucleotide sequence ID" value="NZ_NHSI01000055.1"/>
</dbReference>
<dbReference type="InterPro" id="IPR029063">
    <property type="entry name" value="SAM-dependent_MTases_sf"/>
</dbReference>
<evidence type="ECO:0000313" key="1">
    <source>
        <dbReference type="EMBL" id="PTN03540.1"/>
    </source>
</evidence>
<dbReference type="SUPFAM" id="SSF53335">
    <property type="entry name" value="S-adenosyl-L-methionine-dependent methyltransferases"/>
    <property type="match status" value="1"/>
</dbReference>
<keyword evidence="2" id="KW-1185">Reference proteome</keyword>
<dbReference type="AlphaFoldDB" id="A0A2T5BVG8"/>
<sequence>MGIPDTLAARIIEYVNEFGLSGHLLMLGRQSWGGSRKGPSARMLARTIKTYYPDLTEADFHRGEERFAEPFFERLGFEQVDSLDISDFEGASIIVDLSQPVPDQLHGKFDVIYDGGTCEHIFDLPTAYRNIDRMLKVGGVLIGHSPCNNWINHGFFQICPETVYGFWEKSMGYELLECRLQPIRPAHAEKAVRTSNPNVTGKRPRLLGDIPSTPIMLDYAVRKTRPSGQAPQGAYQTDYLEHWQRKNRP</sequence>
<name>A0A2T5BVG8_9RHOB</name>
<dbReference type="Gene3D" id="3.40.50.150">
    <property type="entry name" value="Vaccinia Virus protein VP39"/>
    <property type="match status" value="1"/>
</dbReference>
<accession>A0A2T5BVG8</accession>
<dbReference type="Proteomes" id="UP000243859">
    <property type="component" value="Unassembled WGS sequence"/>
</dbReference>
<comment type="caution">
    <text evidence="1">The sequence shown here is derived from an EMBL/GenBank/DDBJ whole genome shotgun (WGS) entry which is preliminary data.</text>
</comment>
<dbReference type="OrthoDB" id="8842400at2"/>
<dbReference type="EMBL" id="QAAA01000002">
    <property type="protein sequence ID" value="PTN03540.1"/>
    <property type="molecule type" value="Genomic_DNA"/>
</dbReference>
<protein>
    <recommendedName>
        <fullName evidence="3">Methyltransferase family protein</fullName>
    </recommendedName>
</protein>
<evidence type="ECO:0000313" key="2">
    <source>
        <dbReference type="Proteomes" id="UP000243859"/>
    </source>
</evidence>
<proteinExistence type="predicted"/>